<protein>
    <submittedName>
        <fullName evidence="1">Uncharacterized protein</fullName>
    </submittedName>
</protein>
<comment type="caution">
    <text evidence="1">The sequence shown here is derived from an EMBL/GenBank/DDBJ whole genome shotgun (WGS) entry which is preliminary data.</text>
</comment>
<dbReference type="RefSeq" id="WP_340361315.1">
    <property type="nucleotide sequence ID" value="NZ_JBBKZU010000031.1"/>
</dbReference>
<organism evidence="1 2">
    <name type="scientific">Variovorax ureilyticus</name>
    <dbReference type="NCBI Taxonomy" id="1836198"/>
    <lineage>
        <taxon>Bacteria</taxon>
        <taxon>Pseudomonadati</taxon>
        <taxon>Pseudomonadota</taxon>
        <taxon>Betaproteobacteria</taxon>
        <taxon>Burkholderiales</taxon>
        <taxon>Comamonadaceae</taxon>
        <taxon>Variovorax</taxon>
    </lineage>
</organism>
<dbReference type="EMBL" id="JBBKZU010000031">
    <property type="protein sequence ID" value="MEJ8816121.1"/>
    <property type="molecule type" value="Genomic_DNA"/>
</dbReference>
<proteinExistence type="predicted"/>
<dbReference type="Proteomes" id="UP001365846">
    <property type="component" value="Unassembled WGS sequence"/>
</dbReference>
<sequence>MNTARTAAEKKFLAGLVESVAPGWRIRITDDGQLAGRDSGIYLLDTRTLWCGMSFMGSAELESVRMDGKASGLEAAVFSSTASRLMLEAQQALAAGRTPDGDTERDMYFSAAAGLVCSLTGDLVHDKLGGLHGHWIMLRYEIPGDHGPTRPLFARSQGPLRLLSPEEVRRFAATSMLTDLSNPDSAVRKIIGHRRPALNPFFAHVAPVEWIDRTTPKD</sequence>
<evidence type="ECO:0000313" key="1">
    <source>
        <dbReference type="EMBL" id="MEJ8816121.1"/>
    </source>
</evidence>
<keyword evidence="2" id="KW-1185">Reference proteome</keyword>
<gene>
    <name evidence="1" type="ORF">WKW77_34075</name>
</gene>
<evidence type="ECO:0000313" key="2">
    <source>
        <dbReference type="Proteomes" id="UP001365846"/>
    </source>
</evidence>
<reference evidence="1 2" key="1">
    <citation type="submission" date="2024-03" db="EMBL/GenBank/DDBJ databases">
        <title>Novel species of the genus Variovorax.</title>
        <authorList>
            <person name="Liu Q."/>
            <person name="Xin Y.-H."/>
        </authorList>
    </citation>
    <scope>NUCLEOTIDE SEQUENCE [LARGE SCALE GENOMIC DNA]</scope>
    <source>
        <strain evidence="1 2">KACC 18899</strain>
    </source>
</reference>
<accession>A0ABU8VS05</accession>
<name>A0ABU8VS05_9BURK</name>